<feature type="domain" description="D-isomer specific 2-hydroxyacid dehydrogenase NAD-binding" evidence="6">
    <location>
        <begin position="122"/>
        <end position="298"/>
    </location>
</feature>
<dbReference type="InterPro" id="IPR006139">
    <property type="entry name" value="D-isomer_2_OHA_DH_cat_dom"/>
</dbReference>
<evidence type="ECO:0000259" key="6">
    <source>
        <dbReference type="Pfam" id="PF02826"/>
    </source>
</evidence>
<dbReference type="EMBL" id="RQYT01000007">
    <property type="protein sequence ID" value="RRD50308.1"/>
    <property type="molecule type" value="Genomic_DNA"/>
</dbReference>
<dbReference type="Pfam" id="PF02826">
    <property type="entry name" value="2-Hacid_dh_C"/>
    <property type="match status" value="1"/>
</dbReference>
<dbReference type="GO" id="GO:0051287">
    <property type="term" value="F:NAD binding"/>
    <property type="evidence" value="ECO:0007669"/>
    <property type="project" value="InterPro"/>
</dbReference>
<dbReference type="PANTHER" id="PTHR42789">
    <property type="entry name" value="D-ISOMER SPECIFIC 2-HYDROXYACID DEHYDROGENASE FAMILY PROTEIN (AFU_ORTHOLOGUE AFUA_6G10090)"/>
    <property type="match status" value="1"/>
</dbReference>
<protein>
    <submittedName>
        <fullName evidence="7">Hydroxyacid dehydrogenase</fullName>
    </submittedName>
</protein>
<gene>
    <name evidence="7" type="ORF">EII35_04970</name>
</gene>
<evidence type="ECO:0000256" key="4">
    <source>
        <dbReference type="RuleBase" id="RU003719"/>
    </source>
</evidence>
<feature type="domain" description="D-isomer specific 2-hydroxyacid dehydrogenase catalytic" evidence="5">
    <location>
        <begin position="64"/>
        <end position="329"/>
    </location>
</feature>
<reference evidence="7 8" key="1">
    <citation type="submission" date="2018-11" db="EMBL/GenBank/DDBJ databases">
        <title>Genomes From Bacteria Associated with the Canine Oral Cavity: a Test Case for Automated Genome-Based Taxonomic Assignment.</title>
        <authorList>
            <person name="Coil D.A."/>
            <person name="Jospin G."/>
            <person name="Darling A.E."/>
            <person name="Wallis C."/>
            <person name="Davis I.J."/>
            <person name="Harris S."/>
            <person name="Eisen J.A."/>
            <person name="Holcombe L.J."/>
            <person name="O'Flynn C."/>
        </authorList>
    </citation>
    <scope>NUCLEOTIDE SEQUENCE [LARGE SCALE GENOMIC DNA]</scope>
    <source>
        <strain evidence="7 8">OH2822_COT-296</strain>
    </source>
</reference>
<dbReference type="OrthoDB" id="117809at2"/>
<sequence length="338" mass="35917">MSGLNAPGGSVVVLVPQDRCVEFFDAADWARLVEAARRLGGSLERLDSLDGVSAADLRVLVTGWGSPTLDAQLLATMPRLGLVAHTGASVRGYVTSEVFARGIAVTQAGHAMARPVAEVSLTFTLMLLHRVHRMNHAVHAGAPWYDAELFGQQHELAATEILVVGASRTGRAYLAMLRALGARPLLVDPTLTPEQVRELGAEAVGLEEGLARARILALHAPSLPETHHLIGARELALLPDGVGVVNTARSWLVDEAALLAEVSSGRLDAAIDVFDEEPLPAHSPWRGLPNVVLTPHRAAGTVEGRLAQGRIVVDEVSAWARGEVLRHAISETAWATMA</sequence>
<dbReference type="RefSeq" id="WP_125227363.1">
    <property type="nucleotide sequence ID" value="NZ_RQYT01000007.1"/>
</dbReference>
<dbReference type="Proteomes" id="UP000280935">
    <property type="component" value="Unassembled WGS sequence"/>
</dbReference>
<accession>A0A3P1WWL0</accession>
<keyword evidence="2 4" id="KW-0560">Oxidoreductase</keyword>
<evidence type="ECO:0000256" key="2">
    <source>
        <dbReference type="ARBA" id="ARBA00023002"/>
    </source>
</evidence>
<evidence type="ECO:0000256" key="3">
    <source>
        <dbReference type="ARBA" id="ARBA00023027"/>
    </source>
</evidence>
<dbReference type="InterPro" id="IPR050857">
    <property type="entry name" value="D-2-hydroxyacid_DH"/>
</dbReference>
<evidence type="ECO:0000259" key="5">
    <source>
        <dbReference type="Pfam" id="PF00389"/>
    </source>
</evidence>
<dbReference type="SUPFAM" id="SSF51735">
    <property type="entry name" value="NAD(P)-binding Rossmann-fold domains"/>
    <property type="match status" value="1"/>
</dbReference>
<keyword evidence="3" id="KW-0520">NAD</keyword>
<dbReference type="SUPFAM" id="SSF52283">
    <property type="entry name" value="Formate/glycerate dehydrogenase catalytic domain-like"/>
    <property type="match status" value="1"/>
</dbReference>
<dbReference type="InterPro" id="IPR006140">
    <property type="entry name" value="D-isomer_DH_NAD-bd"/>
</dbReference>
<name>A0A3P1WWL0_9ACTN</name>
<dbReference type="Pfam" id="PF00389">
    <property type="entry name" value="2-Hacid_dh"/>
    <property type="match status" value="1"/>
</dbReference>
<proteinExistence type="inferred from homology"/>
<dbReference type="PANTHER" id="PTHR42789:SF1">
    <property type="entry name" value="D-ISOMER SPECIFIC 2-HYDROXYACID DEHYDROGENASE FAMILY PROTEIN (AFU_ORTHOLOGUE AFUA_6G10090)"/>
    <property type="match status" value="1"/>
</dbReference>
<evidence type="ECO:0000313" key="7">
    <source>
        <dbReference type="EMBL" id="RRD50308.1"/>
    </source>
</evidence>
<comment type="similarity">
    <text evidence="1 4">Belongs to the D-isomer specific 2-hydroxyacid dehydrogenase family.</text>
</comment>
<evidence type="ECO:0000313" key="8">
    <source>
        <dbReference type="Proteomes" id="UP000280935"/>
    </source>
</evidence>
<dbReference type="InterPro" id="IPR036291">
    <property type="entry name" value="NAD(P)-bd_dom_sf"/>
</dbReference>
<organism evidence="7 8">
    <name type="scientific">Arachnia propionica</name>
    <dbReference type="NCBI Taxonomy" id="1750"/>
    <lineage>
        <taxon>Bacteria</taxon>
        <taxon>Bacillati</taxon>
        <taxon>Actinomycetota</taxon>
        <taxon>Actinomycetes</taxon>
        <taxon>Propionibacteriales</taxon>
        <taxon>Propionibacteriaceae</taxon>
        <taxon>Arachnia</taxon>
    </lineage>
</organism>
<dbReference type="AlphaFoldDB" id="A0A3P1WWL0"/>
<dbReference type="GO" id="GO:0016616">
    <property type="term" value="F:oxidoreductase activity, acting on the CH-OH group of donors, NAD or NADP as acceptor"/>
    <property type="evidence" value="ECO:0007669"/>
    <property type="project" value="InterPro"/>
</dbReference>
<dbReference type="Gene3D" id="3.40.50.720">
    <property type="entry name" value="NAD(P)-binding Rossmann-like Domain"/>
    <property type="match status" value="2"/>
</dbReference>
<comment type="caution">
    <text evidence="7">The sequence shown here is derived from an EMBL/GenBank/DDBJ whole genome shotgun (WGS) entry which is preliminary data.</text>
</comment>
<dbReference type="CDD" id="cd12167">
    <property type="entry name" value="2-Hacid_dh_8"/>
    <property type="match status" value="1"/>
</dbReference>
<evidence type="ECO:0000256" key="1">
    <source>
        <dbReference type="ARBA" id="ARBA00005854"/>
    </source>
</evidence>